<reference evidence="1 2" key="1">
    <citation type="journal article" date="2021" name="Nat. Commun.">
        <title>Reductive evolution and unique predatory mode in the CPR bacterium Vampirococcus lugosii.</title>
        <authorList>
            <person name="Moreira D."/>
            <person name="Zivanovic Y."/>
            <person name="Lopez-Archilla A.I."/>
            <person name="Iniesto M."/>
            <person name="Lopez-Garcia P."/>
        </authorList>
    </citation>
    <scope>NUCLEOTIDE SEQUENCE [LARGE SCALE GENOMIC DNA]</scope>
    <source>
        <strain evidence="1">Chiprana</strain>
    </source>
</reference>
<dbReference type="Proteomes" id="UP000680365">
    <property type="component" value="Unassembled WGS sequence"/>
</dbReference>
<sequence>MKKGYNKIVKAIEVTKKYNTQEIQLLSGLFSYLNNFDIDLDDEGFGTGVSAKGLWKLLNPLTKNGTNQTFEKWWNSVSNTARLKENIDFEKKEETEIQAKSTTSQKGEVGIRPVKKIDYILTLRAGEYFAVLTKGDSGDLYRRFIFDIKDEFLRLVFRYGKSIETRSDFTKSIGDLDFMKKLKIENKKSEMGNIYGEMTNLIYLELFGVILS</sequence>
<dbReference type="EMBL" id="JAEDAM010000020">
    <property type="protein sequence ID" value="MBS8121880.1"/>
    <property type="molecule type" value="Genomic_DNA"/>
</dbReference>
<accession>A0ABS5QKZ9</accession>
<dbReference type="RefSeq" id="WP_213348838.1">
    <property type="nucleotide sequence ID" value="NZ_JAEDAM010000020.1"/>
</dbReference>
<evidence type="ECO:0000313" key="1">
    <source>
        <dbReference type="EMBL" id="MBS8121880.1"/>
    </source>
</evidence>
<name>A0ABS5QKZ9_9BACT</name>
<proteinExistence type="predicted"/>
<gene>
    <name evidence="1" type="ORF">VAMP_34n236</name>
</gene>
<keyword evidence="2" id="KW-1185">Reference proteome</keyword>
<evidence type="ECO:0000313" key="2">
    <source>
        <dbReference type="Proteomes" id="UP000680365"/>
    </source>
</evidence>
<organism evidence="1 2">
    <name type="scientific">Candidatus Vampirococcus lugosii</name>
    <dbReference type="NCBI Taxonomy" id="2789015"/>
    <lineage>
        <taxon>Bacteria</taxon>
        <taxon>Candidatus Absconditibacteriota</taxon>
        <taxon>Vampirococcus</taxon>
    </lineage>
</organism>
<comment type="caution">
    <text evidence="1">The sequence shown here is derived from an EMBL/GenBank/DDBJ whole genome shotgun (WGS) entry which is preliminary data.</text>
</comment>
<protein>
    <recommendedName>
        <fullName evidence="3">Restriction endonuclease</fullName>
    </recommendedName>
</protein>
<evidence type="ECO:0008006" key="3">
    <source>
        <dbReference type="Google" id="ProtNLM"/>
    </source>
</evidence>